<gene>
    <name evidence="6" type="ORF">EDM56_29245</name>
</gene>
<sequence>MCTSLAFGGQANAASLDSVKSGADASVSVTAAKSSAGAKVIKAGEKYMGTPYKYASSRSDKSTMDCSEFTMWAFREGAGIDLGRGGARSQYKKVKHISRSQLKVGDLIFFSTRATMKYNKNSINRIGHVGIYAGNNKILHTYGQGGVRYSTLTGWWDQHFVAAGRVLN</sequence>
<evidence type="ECO:0000259" key="5">
    <source>
        <dbReference type="PROSITE" id="PS51935"/>
    </source>
</evidence>
<evidence type="ECO:0000256" key="1">
    <source>
        <dbReference type="ARBA" id="ARBA00007074"/>
    </source>
</evidence>
<dbReference type="OrthoDB" id="9813118at2"/>
<organism evidence="6 7">
    <name type="scientific">Brevibacillus fluminis</name>
    <dbReference type="NCBI Taxonomy" id="511487"/>
    <lineage>
        <taxon>Bacteria</taxon>
        <taxon>Bacillati</taxon>
        <taxon>Bacillota</taxon>
        <taxon>Bacilli</taxon>
        <taxon>Bacillales</taxon>
        <taxon>Paenibacillaceae</taxon>
        <taxon>Brevibacillus</taxon>
    </lineage>
</organism>
<evidence type="ECO:0000256" key="4">
    <source>
        <dbReference type="ARBA" id="ARBA00022807"/>
    </source>
</evidence>
<accession>A0A3M8CVW1</accession>
<name>A0A3M8CVW1_9BACL</name>
<dbReference type="Proteomes" id="UP000271031">
    <property type="component" value="Unassembled WGS sequence"/>
</dbReference>
<dbReference type="Gene3D" id="3.90.1720.10">
    <property type="entry name" value="endopeptidase domain like (from Nostoc punctiforme)"/>
    <property type="match status" value="1"/>
</dbReference>
<dbReference type="Pfam" id="PF00877">
    <property type="entry name" value="NLPC_P60"/>
    <property type="match status" value="1"/>
</dbReference>
<keyword evidence="7" id="KW-1185">Reference proteome</keyword>
<proteinExistence type="inferred from homology"/>
<keyword evidence="3" id="KW-0378">Hydrolase</keyword>
<dbReference type="InterPro" id="IPR038765">
    <property type="entry name" value="Papain-like_cys_pep_sf"/>
</dbReference>
<dbReference type="SUPFAM" id="SSF54001">
    <property type="entry name" value="Cysteine proteinases"/>
    <property type="match status" value="1"/>
</dbReference>
<keyword evidence="2" id="KW-0645">Protease</keyword>
<dbReference type="PROSITE" id="PS51935">
    <property type="entry name" value="NLPC_P60"/>
    <property type="match status" value="1"/>
</dbReference>
<comment type="caution">
    <text evidence="6">The sequence shown here is derived from an EMBL/GenBank/DDBJ whole genome shotgun (WGS) entry which is preliminary data.</text>
</comment>
<keyword evidence="4" id="KW-0788">Thiol protease</keyword>
<dbReference type="InterPro" id="IPR051202">
    <property type="entry name" value="Peptidase_C40"/>
</dbReference>
<evidence type="ECO:0000256" key="3">
    <source>
        <dbReference type="ARBA" id="ARBA00022801"/>
    </source>
</evidence>
<comment type="similarity">
    <text evidence="1">Belongs to the peptidase C40 family.</text>
</comment>
<reference evidence="6 7" key="1">
    <citation type="submission" date="2018-10" db="EMBL/GenBank/DDBJ databases">
        <title>Phylogenomics of Brevibacillus.</title>
        <authorList>
            <person name="Dunlap C."/>
        </authorList>
    </citation>
    <scope>NUCLEOTIDE SEQUENCE [LARGE SCALE GENOMIC DNA]</scope>
    <source>
        <strain evidence="6 7">JCM 15716</strain>
    </source>
</reference>
<evidence type="ECO:0000256" key="2">
    <source>
        <dbReference type="ARBA" id="ARBA00022670"/>
    </source>
</evidence>
<evidence type="ECO:0000313" key="7">
    <source>
        <dbReference type="Proteomes" id="UP000271031"/>
    </source>
</evidence>
<dbReference type="InterPro" id="IPR000064">
    <property type="entry name" value="NLP_P60_dom"/>
</dbReference>
<dbReference type="GO" id="GO:0006508">
    <property type="term" value="P:proteolysis"/>
    <property type="evidence" value="ECO:0007669"/>
    <property type="project" value="UniProtKB-KW"/>
</dbReference>
<protein>
    <submittedName>
        <fullName evidence="6">Peptidoglycan endopeptidase</fullName>
    </submittedName>
</protein>
<dbReference type="PANTHER" id="PTHR47053:SF1">
    <property type="entry name" value="MUREIN DD-ENDOPEPTIDASE MEPH-RELATED"/>
    <property type="match status" value="1"/>
</dbReference>
<dbReference type="AlphaFoldDB" id="A0A3M8CVW1"/>
<dbReference type="PANTHER" id="PTHR47053">
    <property type="entry name" value="MUREIN DD-ENDOPEPTIDASE MEPH-RELATED"/>
    <property type="match status" value="1"/>
</dbReference>
<feature type="domain" description="NlpC/P60" evidence="5">
    <location>
        <begin position="34"/>
        <end position="167"/>
    </location>
</feature>
<evidence type="ECO:0000313" key="6">
    <source>
        <dbReference type="EMBL" id="RNB79649.1"/>
    </source>
</evidence>
<dbReference type="GO" id="GO:0008234">
    <property type="term" value="F:cysteine-type peptidase activity"/>
    <property type="evidence" value="ECO:0007669"/>
    <property type="project" value="UniProtKB-KW"/>
</dbReference>
<dbReference type="EMBL" id="RHHQ01000028">
    <property type="protein sequence ID" value="RNB79649.1"/>
    <property type="molecule type" value="Genomic_DNA"/>
</dbReference>